<organism evidence="2 3">
    <name type="scientific">Hebeloma cylindrosporum</name>
    <dbReference type="NCBI Taxonomy" id="76867"/>
    <lineage>
        <taxon>Eukaryota</taxon>
        <taxon>Fungi</taxon>
        <taxon>Dikarya</taxon>
        <taxon>Basidiomycota</taxon>
        <taxon>Agaricomycotina</taxon>
        <taxon>Agaricomycetes</taxon>
        <taxon>Agaricomycetidae</taxon>
        <taxon>Agaricales</taxon>
        <taxon>Agaricineae</taxon>
        <taxon>Hymenogastraceae</taxon>
        <taxon>Hebeloma</taxon>
    </lineage>
</organism>
<accession>A0A0C2XNH3</accession>
<evidence type="ECO:0000256" key="1">
    <source>
        <dbReference type="SAM" id="MobiDB-lite"/>
    </source>
</evidence>
<dbReference type="OrthoDB" id="3018573at2759"/>
<gene>
    <name evidence="2" type="ORF">M413DRAFT_56875</name>
</gene>
<name>A0A0C2XNH3_HEBCY</name>
<feature type="non-terminal residue" evidence="2">
    <location>
        <position position="264"/>
    </location>
</feature>
<reference evidence="3" key="2">
    <citation type="submission" date="2015-01" db="EMBL/GenBank/DDBJ databases">
        <title>Evolutionary Origins and Diversification of the Mycorrhizal Mutualists.</title>
        <authorList>
            <consortium name="DOE Joint Genome Institute"/>
            <consortium name="Mycorrhizal Genomics Consortium"/>
            <person name="Kohler A."/>
            <person name="Kuo A."/>
            <person name="Nagy L.G."/>
            <person name="Floudas D."/>
            <person name="Copeland A."/>
            <person name="Barry K.W."/>
            <person name="Cichocki N."/>
            <person name="Veneault-Fourrey C."/>
            <person name="LaButti K."/>
            <person name="Lindquist E.A."/>
            <person name="Lipzen A."/>
            <person name="Lundell T."/>
            <person name="Morin E."/>
            <person name="Murat C."/>
            <person name="Riley R."/>
            <person name="Ohm R."/>
            <person name="Sun H."/>
            <person name="Tunlid A."/>
            <person name="Henrissat B."/>
            <person name="Grigoriev I.V."/>
            <person name="Hibbett D.S."/>
            <person name="Martin F."/>
        </authorList>
    </citation>
    <scope>NUCLEOTIDE SEQUENCE [LARGE SCALE GENOMIC DNA]</scope>
    <source>
        <strain evidence="3">h7</strain>
    </source>
</reference>
<dbReference type="HOGENOM" id="CLU_041450_1_0_1"/>
<protein>
    <submittedName>
        <fullName evidence="2">Uncharacterized protein</fullName>
    </submittedName>
</protein>
<evidence type="ECO:0000313" key="2">
    <source>
        <dbReference type="EMBL" id="KIM39208.1"/>
    </source>
</evidence>
<keyword evidence="3" id="KW-1185">Reference proteome</keyword>
<dbReference type="AlphaFoldDB" id="A0A0C2XNH3"/>
<feature type="non-terminal residue" evidence="2">
    <location>
        <position position="1"/>
    </location>
</feature>
<sequence length="264" mass="29961">VHRTHVSATAISCFKSLSLKAKLKVCKDIEEQNDARNRKTLLNATDPANNPEPGSETASLFSFEEEELDKLKRPSFAAVFKDVMPTYVTDWLFDNQSSDSPDLKRNNDDDGDSRISKHRCMDGDNLKPRATDVAADLDFTQLFYETADCGMVPLPLFLNHALAYISINGANLPTFKANPKPGEKKGFTIIDCKKLLSRLNLAELNMSHAEWSEAAYNCYRFHSGRDIHGSSGSYASWWDKHFNFFNLQKDKVKYYDAWKSLELE</sequence>
<dbReference type="Proteomes" id="UP000053424">
    <property type="component" value="Unassembled WGS sequence"/>
</dbReference>
<reference evidence="2 3" key="1">
    <citation type="submission" date="2014-04" db="EMBL/GenBank/DDBJ databases">
        <authorList>
            <consortium name="DOE Joint Genome Institute"/>
            <person name="Kuo A."/>
            <person name="Gay G."/>
            <person name="Dore J."/>
            <person name="Kohler A."/>
            <person name="Nagy L.G."/>
            <person name="Floudas D."/>
            <person name="Copeland A."/>
            <person name="Barry K.W."/>
            <person name="Cichocki N."/>
            <person name="Veneault-Fourrey C."/>
            <person name="LaButti K."/>
            <person name="Lindquist E.A."/>
            <person name="Lipzen A."/>
            <person name="Lundell T."/>
            <person name="Morin E."/>
            <person name="Murat C."/>
            <person name="Sun H."/>
            <person name="Tunlid A."/>
            <person name="Henrissat B."/>
            <person name="Grigoriev I.V."/>
            <person name="Hibbett D.S."/>
            <person name="Martin F."/>
            <person name="Nordberg H.P."/>
            <person name="Cantor M.N."/>
            <person name="Hua S.X."/>
        </authorList>
    </citation>
    <scope>NUCLEOTIDE SEQUENCE [LARGE SCALE GENOMIC DNA]</scope>
    <source>
        <strain evidence="3">h7</strain>
    </source>
</reference>
<feature type="region of interest" description="Disordered" evidence="1">
    <location>
        <begin position="37"/>
        <end position="57"/>
    </location>
</feature>
<proteinExistence type="predicted"/>
<dbReference type="EMBL" id="KN831786">
    <property type="protein sequence ID" value="KIM39208.1"/>
    <property type="molecule type" value="Genomic_DNA"/>
</dbReference>
<evidence type="ECO:0000313" key="3">
    <source>
        <dbReference type="Proteomes" id="UP000053424"/>
    </source>
</evidence>